<evidence type="ECO:0000313" key="3">
    <source>
        <dbReference type="Proteomes" id="UP000295680"/>
    </source>
</evidence>
<protein>
    <submittedName>
        <fullName evidence="2">Putative ATPase</fullName>
    </submittedName>
</protein>
<organism evidence="2 3">
    <name type="scientific">Actinocrispum wychmicini</name>
    <dbReference type="NCBI Taxonomy" id="1213861"/>
    <lineage>
        <taxon>Bacteria</taxon>
        <taxon>Bacillati</taxon>
        <taxon>Actinomycetota</taxon>
        <taxon>Actinomycetes</taxon>
        <taxon>Pseudonocardiales</taxon>
        <taxon>Pseudonocardiaceae</taxon>
        <taxon>Actinocrispum</taxon>
    </lineage>
</organism>
<dbReference type="Proteomes" id="UP000295680">
    <property type="component" value="Unassembled WGS sequence"/>
</dbReference>
<dbReference type="Gene3D" id="3.40.50.300">
    <property type="entry name" value="P-loop containing nucleotide triphosphate hydrolases"/>
    <property type="match status" value="1"/>
</dbReference>
<dbReference type="PRINTS" id="PR00364">
    <property type="entry name" value="DISEASERSIST"/>
</dbReference>
<dbReference type="InterPro" id="IPR027417">
    <property type="entry name" value="P-loop_NTPase"/>
</dbReference>
<comment type="caution">
    <text evidence="2">The sequence shown here is derived from an EMBL/GenBank/DDBJ whole genome shotgun (WGS) entry which is preliminary data.</text>
</comment>
<evidence type="ECO:0000313" key="2">
    <source>
        <dbReference type="EMBL" id="TCO54195.1"/>
    </source>
</evidence>
<dbReference type="SUPFAM" id="SSF52540">
    <property type="entry name" value="P-loop containing nucleoside triphosphate hydrolases"/>
    <property type="match status" value="1"/>
</dbReference>
<gene>
    <name evidence="2" type="ORF">EV192_109175</name>
</gene>
<name>A0A4R2JJ67_9PSEU</name>
<dbReference type="InterPro" id="IPR002182">
    <property type="entry name" value="NB-ARC"/>
</dbReference>
<dbReference type="RefSeq" id="WP_132123187.1">
    <property type="nucleotide sequence ID" value="NZ_SLWS01000009.1"/>
</dbReference>
<evidence type="ECO:0000259" key="1">
    <source>
        <dbReference type="Pfam" id="PF00931"/>
    </source>
</evidence>
<reference evidence="2 3" key="1">
    <citation type="submission" date="2019-03" db="EMBL/GenBank/DDBJ databases">
        <title>Genomic Encyclopedia of Type Strains, Phase IV (KMG-IV): sequencing the most valuable type-strain genomes for metagenomic binning, comparative biology and taxonomic classification.</title>
        <authorList>
            <person name="Goeker M."/>
        </authorList>
    </citation>
    <scope>NUCLEOTIDE SEQUENCE [LARGE SCALE GENOMIC DNA]</scope>
    <source>
        <strain evidence="2 3">DSM 45934</strain>
    </source>
</reference>
<dbReference type="PANTHER" id="PTHR47691:SF3">
    <property type="entry name" value="HTH-TYPE TRANSCRIPTIONAL REGULATOR RV0890C-RELATED"/>
    <property type="match status" value="1"/>
</dbReference>
<dbReference type="OrthoDB" id="581105at2"/>
<proteinExistence type="predicted"/>
<keyword evidence="3" id="KW-1185">Reference proteome</keyword>
<dbReference type="Gene3D" id="1.10.10.10">
    <property type="entry name" value="Winged helix-like DNA-binding domain superfamily/Winged helix DNA-binding domain"/>
    <property type="match status" value="1"/>
</dbReference>
<dbReference type="AlphaFoldDB" id="A0A4R2JJ67"/>
<dbReference type="EMBL" id="SLWS01000009">
    <property type="protein sequence ID" value="TCO54195.1"/>
    <property type="molecule type" value="Genomic_DNA"/>
</dbReference>
<dbReference type="GO" id="GO:0043531">
    <property type="term" value="F:ADP binding"/>
    <property type="evidence" value="ECO:0007669"/>
    <property type="project" value="InterPro"/>
</dbReference>
<dbReference type="Pfam" id="PF00931">
    <property type="entry name" value="NB-ARC"/>
    <property type="match status" value="1"/>
</dbReference>
<dbReference type="InterPro" id="IPR036388">
    <property type="entry name" value="WH-like_DNA-bd_sf"/>
</dbReference>
<dbReference type="PANTHER" id="PTHR47691">
    <property type="entry name" value="REGULATOR-RELATED"/>
    <property type="match status" value="1"/>
</dbReference>
<accession>A0A4R2JJ67</accession>
<feature type="domain" description="NB-ARC" evidence="1">
    <location>
        <begin position="157"/>
        <end position="313"/>
    </location>
</feature>
<sequence length="557" mass="60621">MKAQEPGTPVPDPLNSKGVVEFVGLLNRLRLWAGQPSLRRLRALGGQIRAPSGSLVDVLPSSTTSAVLNGEGLPRMEFVEAFVGACLKAGGRPVSEIHDEVERWREAWRRIAIVARHAEPVTVPLRSPDGPCGVGRNDLPSDVVDFTGRVEELQWLSSVLSNNDNHGAAAVVLTIDGMAGVGKTALAVHLAHQLAARYPDGQLFIDLHAHTAGREPLRPAAALATLLRAWGVGADRIPDEVDPQAALWRSLLARRRMLIVLDDAADANQVRHLLPGTAGCLTVVTSRRRLVGLDAAYTLSLDVLPRNDAVALFGRALGDDRARRDPVAVADVVRMCGHLPLAVRLTTSRLRTRPVWTVADLADRMRNGRRLSEMAAEDRGVAAAFTVSYQHLSPDLRRVFRLVGMLPGEEFGADVVAALAGCGRDEAERSLEELLDVHLLRQPTAGRYRLHELLRHHAYLLAHETETADERRAAVARVFQYYLKSAKNTADSTGPDTIASSDEATTRLCALGKHMRGIVQVDGIGDRYRQAPENLIRTTDGSLRCDQRIAPVCPFSS</sequence>